<accession>A0A9E7ST67</accession>
<dbReference type="Proteomes" id="UP001057427">
    <property type="component" value="Segment"/>
</dbReference>
<keyword evidence="1" id="KW-0812">Transmembrane</keyword>
<evidence type="ECO:0000313" key="2">
    <source>
        <dbReference type="EMBL" id="UTC29661.1"/>
    </source>
</evidence>
<proteinExistence type="predicted"/>
<sequence>MGAYLFTGFVMALIVNGCLLGFADKTFKNDGPGTIFAVTIMVFIILILAWGVVVPLAAIAGAILLTRLTFKKKST</sequence>
<feature type="transmembrane region" description="Helical" evidence="1">
    <location>
        <begin position="35"/>
        <end position="65"/>
    </location>
</feature>
<protein>
    <submittedName>
        <fullName evidence="2">Uncharacterized protein</fullName>
    </submittedName>
</protein>
<gene>
    <name evidence="2" type="ORF">BAJUN_00310</name>
</gene>
<name>A0A9E7ST67_9CAUD</name>
<reference evidence="2" key="1">
    <citation type="submission" date="2022-05" db="EMBL/GenBank/DDBJ databases">
        <authorList>
            <person name="Friedrich I."/>
            <person name="Poehlein A."/>
            <person name="Schneider D."/>
            <person name="Hertel R."/>
            <person name="Daniel R."/>
        </authorList>
    </citation>
    <scope>NUCLEOTIDE SEQUENCE</scope>
</reference>
<organism evidence="2 3">
    <name type="scientific">Brevundimonas phage vB_BgoS-Bajun</name>
    <dbReference type="NCBI Taxonomy" id="2948594"/>
    <lineage>
        <taxon>Viruses</taxon>
        <taxon>Duplodnaviria</taxon>
        <taxon>Heunggongvirae</taxon>
        <taxon>Uroviricota</taxon>
        <taxon>Caudoviricetes</taxon>
        <taxon>Dolichocephalovirinae</taxon>
    </lineage>
</organism>
<feature type="transmembrane region" description="Helical" evidence="1">
    <location>
        <begin position="5"/>
        <end position="23"/>
    </location>
</feature>
<evidence type="ECO:0000313" key="3">
    <source>
        <dbReference type="Proteomes" id="UP001057427"/>
    </source>
</evidence>
<keyword evidence="3" id="KW-1185">Reference proteome</keyword>
<dbReference type="EMBL" id="ON529858">
    <property type="protein sequence ID" value="UTC29661.1"/>
    <property type="molecule type" value="Genomic_DNA"/>
</dbReference>
<evidence type="ECO:0000256" key="1">
    <source>
        <dbReference type="SAM" id="Phobius"/>
    </source>
</evidence>
<keyword evidence="1" id="KW-0472">Membrane</keyword>
<keyword evidence="1" id="KW-1133">Transmembrane helix</keyword>